<dbReference type="SUPFAM" id="SSF53850">
    <property type="entry name" value="Periplasmic binding protein-like II"/>
    <property type="match status" value="1"/>
</dbReference>
<feature type="domain" description="HTH lysR-type" evidence="5">
    <location>
        <begin position="1"/>
        <end position="59"/>
    </location>
</feature>
<dbReference type="InterPro" id="IPR005119">
    <property type="entry name" value="LysR_subst-bd"/>
</dbReference>
<dbReference type="Proteomes" id="UP000245080">
    <property type="component" value="Unassembled WGS sequence"/>
</dbReference>
<dbReference type="OrthoDB" id="9803735at2"/>
<evidence type="ECO:0000256" key="1">
    <source>
        <dbReference type="ARBA" id="ARBA00009437"/>
    </source>
</evidence>
<dbReference type="Gene3D" id="3.40.190.290">
    <property type="match status" value="1"/>
</dbReference>
<dbReference type="GO" id="GO:0003677">
    <property type="term" value="F:DNA binding"/>
    <property type="evidence" value="ECO:0007669"/>
    <property type="project" value="UniProtKB-KW"/>
</dbReference>
<dbReference type="InterPro" id="IPR000847">
    <property type="entry name" value="LysR_HTH_N"/>
</dbReference>
<keyword evidence="3" id="KW-0238">DNA-binding</keyword>
<keyword evidence="7" id="KW-1185">Reference proteome</keyword>
<dbReference type="GO" id="GO:0003700">
    <property type="term" value="F:DNA-binding transcription factor activity"/>
    <property type="evidence" value="ECO:0007669"/>
    <property type="project" value="InterPro"/>
</dbReference>
<reference evidence="6 7" key="1">
    <citation type="journal article" date="2018" name="Int. J. Syst. Evol. Microbiol.">
        <title>Lactobacillus bambusae sp. nov., isolated from a traditional fermented Ma-bamboo shoots of Taiwan.</title>
        <authorList>
            <person name="Wang L.-T."/>
        </authorList>
    </citation>
    <scope>NUCLEOTIDE SEQUENCE [LARGE SCALE GENOMIC DNA]</scope>
    <source>
        <strain evidence="6 7">BS-W1</strain>
    </source>
</reference>
<gene>
    <name evidence="6" type="ORF">DCM90_04860</name>
</gene>
<comment type="caution">
    <text evidence="6">The sequence shown here is derived from an EMBL/GenBank/DDBJ whole genome shotgun (WGS) entry which is preliminary data.</text>
</comment>
<dbReference type="SUPFAM" id="SSF46785">
    <property type="entry name" value="Winged helix' DNA-binding domain"/>
    <property type="match status" value="1"/>
</dbReference>
<proteinExistence type="inferred from homology"/>
<dbReference type="GO" id="GO:0005829">
    <property type="term" value="C:cytosol"/>
    <property type="evidence" value="ECO:0007669"/>
    <property type="project" value="TreeGrafter"/>
</dbReference>
<dbReference type="EMBL" id="QCXQ01000002">
    <property type="protein sequence ID" value="PWG00266.1"/>
    <property type="molecule type" value="Genomic_DNA"/>
</dbReference>
<dbReference type="InterPro" id="IPR036390">
    <property type="entry name" value="WH_DNA-bd_sf"/>
</dbReference>
<accession>A0A2V1N1N0</accession>
<organism evidence="6 7">
    <name type="scientific">Levilactobacillus bambusae</name>
    <dbReference type="NCBI Taxonomy" id="2024736"/>
    <lineage>
        <taxon>Bacteria</taxon>
        <taxon>Bacillati</taxon>
        <taxon>Bacillota</taxon>
        <taxon>Bacilli</taxon>
        <taxon>Lactobacillales</taxon>
        <taxon>Lactobacillaceae</taxon>
        <taxon>Levilactobacillus</taxon>
    </lineage>
</organism>
<name>A0A2V1N1N0_9LACO</name>
<protein>
    <submittedName>
        <fullName evidence="6">LysR family transcriptional regulator</fullName>
    </submittedName>
</protein>
<dbReference type="PANTHER" id="PTHR30419">
    <property type="entry name" value="HTH-TYPE TRANSCRIPTIONAL REGULATOR YBHD"/>
    <property type="match status" value="1"/>
</dbReference>
<keyword evidence="2" id="KW-0805">Transcription regulation</keyword>
<dbReference type="InterPro" id="IPR036388">
    <property type="entry name" value="WH-like_DNA-bd_sf"/>
</dbReference>
<evidence type="ECO:0000313" key="6">
    <source>
        <dbReference type="EMBL" id="PWG00266.1"/>
    </source>
</evidence>
<dbReference type="InterPro" id="IPR050950">
    <property type="entry name" value="HTH-type_LysR_regulators"/>
</dbReference>
<comment type="similarity">
    <text evidence="1">Belongs to the LysR transcriptional regulatory family.</text>
</comment>
<evidence type="ECO:0000256" key="3">
    <source>
        <dbReference type="ARBA" id="ARBA00023125"/>
    </source>
</evidence>
<dbReference type="PROSITE" id="PS50931">
    <property type="entry name" value="HTH_LYSR"/>
    <property type="match status" value="1"/>
</dbReference>
<dbReference type="Gene3D" id="1.10.10.10">
    <property type="entry name" value="Winged helix-like DNA-binding domain superfamily/Winged helix DNA-binding domain"/>
    <property type="match status" value="1"/>
</dbReference>
<evidence type="ECO:0000259" key="5">
    <source>
        <dbReference type="PROSITE" id="PS50931"/>
    </source>
</evidence>
<dbReference type="AlphaFoldDB" id="A0A2V1N1N0"/>
<dbReference type="Pfam" id="PF00126">
    <property type="entry name" value="HTH_1"/>
    <property type="match status" value="1"/>
</dbReference>
<dbReference type="RefSeq" id="WP_109250213.1">
    <property type="nucleotide sequence ID" value="NZ_QCXQ01000002.1"/>
</dbReference>
<evidence type="ECO:0000256" key="2">
    <source>
        <dbReference type="ARBA" id="ARBA00023015"/>
    </source>
</evidence>
<dbReference type="Pfam" id="PF03466">
    <property type="entry name" value="LysR_substrate"/>
    <property type="match status" value="1"/>
</dbReference>
<evidence type="ECO:0000313" key="7">
    <source>
        <dbReference type="Proteomes" id="UP000245080"/>
    </source>
</evidence>
<sequence length="291" mass="32603">MNTTDYQYFTKLVTLRNFRDTAAYFHVTQPTISYALQRLEADYGIKLIDRSRGKAVTVTEAGMRLNDHALRIIREERLAQKDLDDLQTEKIRLGLPPIIGNAYFSALTQPLKKAHLLSQLDLVEAGSQEVLAQLKAGDIDIALLGSAEPLVDPQLVTLPIVKKPFNIVVGPENPLADQKSVAFFELQDQAFVMFNSEFVHREVFEMLCAVSETNPTVIQQTSDLSILKQMIKADIGISLLTEAAVSPSDNLVSLSLTDRDVPQFAISLAYRRHYRLTGDQQAFIDLTQQLR</sequence>
<keyword evidence="4" id="KW-0804">Transcription</keyword>
<evidence type="ECO:0000256" key="4">
    <source>
        <dbReference type="ARBA" id="ARBA00023163"/>
    </source>
</evidence>